<accession>A0ABZ0US64</accession>
<dbReference type="Pfam" id="PF20154">
    <property type="entry name" value="LNT_N"/>
    <property type="match status" value="1"/>
</dbReference>
<evidence type="ECO:0000313" key="11">
    <source>
        <dbReference type="EMBL" id="WPX97528.1"/>
    </source>
</evidence>
<evidence type="ECO:0000256" key="7">
    <source>
        <dbReference type="ARBA" id="ARBA00023136"/>
    </source>
</evidence>
<organism evidence="11 12">
    <name type="scientific">Candidatus Fokinia crypta</name>
    <dbReference type="NCBI Taxonomy" id="1920990"/>
    <lineage>
        <taxon>Bacteria</taxon>
        <taxon>Pseudomonadati</taxon>
        <taxon>Pseudomonadota</taxon>
        <taxon>Alphaproteobacteria</taxon>
        <taxon>Rickettsiales</taxon>
        <taxon>Candidatus Midichloriaceae</taxon>
        <taxon>Candidatus Fokinia</taxon>
    </lineage>
</organism>
<keyword evidence="8 9" id="KW-0012">Acyltransferase</keyword>
<evidence type="ECO:0000256" key="8">
    <source>
        <dbReference type="ARBA" id="ARBA00023315"/>
    </source>
</evidence>
<keyword evidence="12" id="KW-1185">Reference proteome</keyword>
<proteinExistence type="inferred from homology"/>
<dbReference type="RefSeq" id="WP_323722190.1">
    <property type="nucleotide sequence ID" value="NZ_CP110343.1"/>
</dbReference>
<comment type="catalytic activity">
    <reaction evidence="9">
        <text>N-terminal S-1,2-diacyl-sn-glyceryl-L-cysteinyl-[lipoprotein] + a glycerophospholipid = N-acyl-S-1,2-diacyl-sn-glyceryl-L-cysteinyl-[lipoprotein] + a 2-acyl-sn-glycero-3-phospholipid + H(+)</text>
        <dbReference type="Rhea" id="RHEA:48228"/>
        <dbReference type="Rhea" id="RHEA-COMP:14681"/>
        <dbReference type="Rhea" id="RHEA-COMP:14684"/>
        <dbReference type="ChEBI" id="CHEBI:15378"/>
        <dbReference type="ChEBI" id="CHEBI:136912"/>
        <dbReference type="ChEBI" id="CHEBI:140656"/>
        <dbReference type="ChEBI" id="CHEBI:140657"/>
        <dbReference type="ChEBI" id="CHEBI:140660"/>
        <dbReference type="EC" id="2.3.1.269"/>
    </reaction>
</comment>
<dbReference type="PANTHER" id="PTHR38686">
    <property type="entry name" value="APOLIPOPROTEIN N-ACYLTRANSFERASE"/>
    <property type="match status" value="1"/>
</dbReference>
<keyword evidence="5 9" id="KW-0812">Transmembrane</keyword>
<dbReference type="EC" id="2.3.1.269" evidence="9"/>
<dbReference type="SUPFAM" id="SSF56317">
    <property type="entry name" value="Carbon-nitrogen hydrolase"/>
    <property type="match status" value="1"/>
</dbReference>
<dbReference type="PROSITE" id="PS50263">
    <property type="entry name" value="CN_HYDROLASE"/>
    <property type="match status" value="1"/>
</dbReference>
<feature type="transmembrane region" description="Helical" evidence="9">
    <location>
        <begin position="203"/>
        <end position="222"/>
    </location>
</feature>
<dbReference type="InterPro" id="IPR003010">
    <property type="entry name" value="C-N_Hydrolase"/>
</dbReference>
<comment type="caution">
    <text evidence="9">Lacks conserved residue(s) required for the propagation of feature annotation.</text>
</comment>
<name>A0ABZ0US64_9RICK</name>
<dbReference type="HAMAP" id="MF_01148">
    <property type="entry name" value="Lnt"/>
    <property type="match status" value="1"/>
</dbReference>
<keyword evidence="4 9" id="KW-0808">Transferase</keyword>
<comment type="pathway">
    <text evidence="9">Protein modification; lipoprotein biosynthesis (N-acyl transfer).</text>
</comment>
<dbReference type="InterPro" id="IPR004563">
    <property type="entry name" value="Apolipo_AcylTrfase"/>
</dbReference>
<evidence type="ECO:0000256" key="1">
    <source>
        <dbReference type="ARBA" id="ARBA00004651"/>
    </source>
</evidence>
<keyword evidence="3 9" id="KW-1003">Cell membrane</keyword>
<dbReference type="Gene3D" id="3.60.110.10">
    <property type="entry name" value="Carbon-nitrogen hydrolase"/>
    <property type="match status" value="1"/>
</dbReference>
<evidence type="ECO:0000259" key="10">
    <source>
        <dbReference type="PROSITE" id="PS50263"/>
    </source>
</evidence>
<evidence type="ECO:0000256" key="4">
    <source>
        <dbReference type="ARBA" id="ARBA00022679"/>
    </source>
</evidence>
<evidence type="ECO:0000256" key="5">
    <source>
        <dbReference type="ARBA" id="ARBA00022692"/>
    </source>
</evidence>
<dbReference type="InterPro" id="IPR045378">
    <property type="entry name" value="LNT_N"/>
</dbReference>
<evidence type="ECO:0000256" key="3">
    <source>
        <dbReference type="ARBA" id="ARBA00022475"/>
    </source>
</evidence>
<comment type="subcellular location">
    <subcellularLocation>
        <location evidence="1 9">Cell membrane</location>
        <topology evidence="1 9">Multi-pass membrane protein</topology>
    </subcellularLocation>
</comment>
<dbReference type="PANTHER" id="PTHR38686:SF1">
    <property type="entry name" value="APOLIPOPROTEIN N-ACYLTRANSFERASE"/>
    <property type="match status" value="1"/>
</dbReference>
<feature type="transmembrane region" description="Helical" evidence="9">
    <location>
        <begin position="85"/>
        <end position="113"/>
    </location>
</feature>
<evidence type="ECO:0000313" key="12">
    <source>
        <dbReference type="Proteomes" id="UP001325140"/>
    </source>
</evidence>
<gene>
    <name evidence="9" type="primary">lnt</name>
    <name evidence="11" type="ORF">Fokcrypt_00033</name>
</gene>
<feature type="transmembrane region" description="Helical" evidence="9">
    <location>
        <begin position="172"/>
        <end position="196"/>
    </location>
</feature>
<evidence type="ECO:0000256" key="2">
    <source>
        <dbReference type="ARBA" id="ARBA00010065"/>
    </source>
</evidence>
<keyword evidence="7 9" id="KW-0472">Membrane</keyword>
<evidence type="ECO:0000256" key="9">
    <source>
        <dbReference type="HAMAP-Rule" id="MF_01148"/>
    </source>
</evidence>
<dbReference type="Proteomes" id="UP001325140">
    <property type="component" value="Chromosome"/>
</dbReference>
<dbReference type="Pfam" id="PF00795">
    <property type="entry name" value="CN_hydrolase"/>
    <property type="match status" value="1"/>
</dbReference>
<evidence type="ECO:0000256" key="6">
    <source>
        <dbReference type="ARBA" id="ARBA00022989"/>
    </source>
</evidence>
<dbReference type="CDD" id="cd07571">
    <property type="entry name" value="ALP_N-acyl_transferase"/>
    <property type="match status" value="1"/>
</dbReference>
<dbReference type="InterPro" id="IPR036526">
    <property type="entry name" value="C-N_Hydrolase_sf"/>
</dbReference>
<dbReference type="NCBIfam" id="TIGR00546">
    <property type="entry name" value="lnt"/>
    <property type="match status" value="1"/>
</dbReference>
<keyword evidence="6 9" id="KW-1133">Transmembrane helix</keyword>
<sequence length="533" mass="60893">MNYTKYIICFIAGILLTLGFAPYHSFTSTPVSFFTLFYCIYFCNKSHTEAFKSGFFFNLGYLYTSLSWLKDPPFLAIPEQKLVCYLLAVGLFTIAIPTLALFQGLCAVVFYHLERYTTKNSKRIAINSIITFSVLSVAFEDLRHFICIRFPWNPLGHILLNSRILKQFISSVGSWGGGLLVIFFSIFIPALFLGMLDKKDNKMYISILCLLICSLLAQYIGISQYQENHTNLLQNAKIHIIQLNHRKEVNISNYESLYKLNNATHTVLKNNTRNHNIIVFSESAFPFLLSRDTPFVECVECLYGNLELIIGADSYSKHQIGQRVNYTHYNSMIHIDHSGRIKTIYDKRALVPFGEYNPLKFILQSVYPLVSINIEEYTAGSSKSTIIMENGNIRAAPYICYEIIFDCYYLDNVKGNENVILNITNDIWCSGTIGMQQHFSHAITRALEYGKSVIRVSNNGISAIINPLGDVIKKSEMDTECIISSDIIPSTKNTLYPQIAYPLRIFLYVLLILRIGMHFISRDKHYLRNGDIV</sequence>
<feature type="transmembrane region" description="Helical" evidence="9">
    <location>
        <begin position="499"/>
        <end position="520"/>
    </location>
</feature>
<feature type="domain" description="CN hydrolase" evidence="10">
    <location>
        <begin position="236"/>
        <end position="489"/>
    </location>
</feature>
<comment type="similarity">
    <text evidence="2 9">Belongs to the CN hydrolase family. Apolipoprotein N-acyltransferase subfamily.</text>
</comment>
<dbReference type="EMBL" id="CP110343">
    <property type="protein sequence ID" value="WPX97528.1"/>
    <property type="molecule type" value="Genomic_DNA"/>
</dbReference>
<feature type="transmembrane region" description="Helical" evidence="9">
    <location>
        <begin position="7"/>
        <end position="26"/>
    </location>
</feature>
<reference evidence="11" key="1">
    <citation type="submission" date="2022-10" db="EMBL/GenBank/DDBJ databases">
        <title>Host association and intracellularity evolved multiple times independently in the Rickettsiales.</title>
        <authorList>
            <person name="Castelli M."/>
            <person name="Nardi T."/>
            <person name="Gammuto L."/>
            <person name="Bellinzona G."/>
            <person name="Sabaneyeva E."/>
            <person name="Potekhin A."/>
            <person name="Serra V."/>
            <person name="Petroni G."/>
            <person name="Sassera D."/>
        </authorList>
    </citation>
    <scope>NUCLEOTIDE SEQUENCE [LARGE SCALE GENOMIC DNA]</scope>
    <source>
        <strain evidence="11">US_Bl 11III1</strain>
    </source>
</reference>
<comment type="function">
    <text evidence="9">Catalyzes the phospholipid dependent N-acylation of the N-terminal cysteine of apolipoprotein, the last step in lipoprotein maturation.</text>
</comment>
<protein>
    <recommendedName>
        <fullName evidence="9">Apolipoprotein N-acyltransferase</fullName>
        <shortName evidence="9">ALP N-acyltransferase</shortName>
        <ecNumber evidence="9">2.3.1.269</ecNumber>
    </recommendedName>
</protein>